<name>C5A296_THEGJ</name>
<dbReference type="HOGENOM" id="CLU_1096757_0_0_2"/>
<dbReference type="GeneID" id="7987070"/>
<dbReference type="OrthoDB" id="98452at2157"/>
<evidence type="ECO:0000313" key="2">
    <source>
        <dbReference type="EMBL" id="ACS34515.1"/>
    </source>
</evidence>
<dbReference type="AlphaFoldDB" id="C5A296"/>
<keyword evidence="1" id="KW-1133">Transmembrane helix</keyword>
<dbReference type="Proteomes" id="UP000001488">
    <property type="component" value="Chromosome"/>
</dbReference>
<evidence type="ECO:0000256" key="1">
    <source>
        <dbReference type="SAM" id="Phobius"/>
    </source>
</evidence>
<dbReference type="eggNOG" id="arCOG08787">
    <property type="taxonomic scope" value="Archaea"/>
</dbReference>
<dbReference type="EMBL" id="CP001398">
    <property type="protein sequence ID" value="ACS34515.1"/>
    <property type="molecule type" value="Genomic_DNA"/>
</dbReference>
<keyword evidence="3" id="KW-1185">Reference proteome</keyword>
<keyword evidence="1" id="KW-0472">Membrane</keyword>
<gene>
    <name evidence="2" type="ordered locus">TGAM_2013</name>
</gene>
<evidence type="ECO:0000313" key="3">
    <source>
        <dbReference type="Proteomes" id="UP000001488"/>
    </source>
</evidence>
<dbReference type="STRING" id="593117.TGAM_2013"/>
<dbReference type="PATRIC" id="fig|593117.10.peg.2023"/>
<sequence length="251" mass="28983">MRRRTVLVVLWLIGNVLVFWAVALTASGYSLEGYLPWESSKVFTYSPVLHSKPGDKPTEILYMVGRNGELYYYIVWRDEYFSNSLIDKLYRLMRGLIYGTSEDVEVFGVVPENSSFYFQTYGHSSVHGKILPDGSCLWSERGLTIPNCTVNGTHVKLYVVTWNHMLSLLPENDTVQVFPEMRHMTPEDYVALGMVKRTKYSIAGIAFNSLTASLVVTVLLNIILFVLLRRWLLLRRGRKNLRSRLLFRREV</sequence>
<reference evidence="2 3" key="1">
    <citation type="journal article" date="2007" name="Genome Biol.">
        <title>Genome analysis and genome-wide proteomics of Thermococcus gammatolerans, the most radioresistant organism known amongst the Archaea.</title>
        <authorList>
            <person name="Zivanovic Y."/>
            <person name="Armengaud J."/>
            <person name="Lagorce A."/>
            <person name="Leplat C."/>
            <person name="Guerin P."/>
            <person name="Dutertre M."/>
            <person name="Anthouard V."/>
            <person name="Forterre P."/>
            <person name="Wincker P."/>
            <person name="Confalonieri F."/>
        </authorList>
    </citation>
    <scope>NUCLEOTIDE SEQUENCE [LARGE SCALE GENOMIC DNA]</scope>
    <source>
        <strain evidence="3">DSM 15229 / JCM 11827 / EJ3</strain>
    </source>
</reference>
<dbReference type="KEGG" id="tga:TGAM_2013"/>
<protein>
    <submittedName>
        <fullName evidence="2">Uncharacterized protein</fullName>
    </submittedName>
</protein>
<proteinExistence type="predicted"/>
<accession>C5A296</accession>
<feature type="transmembrane region" description="Helical" evidence="1">
    <location>
        <begin position="205"/>
        <end position="228"/>
    </location>
</feature>
<dbReference type="RefSeq" id="WP_015859618.1">
    <property type="nucleotide sequence ID" value="NC_012804.1"/>
</dbReference>
<organism evidence="2 3">
    <name type="scientific">Thermococcus gammatolerans (strain DSM 15229 / JCM 11827 / EJ3)</name>
    <dbReference type="NCBI Taxonomy" id="593117"/>
    <lineage>
        <taxon>Archaea</taxon>
        <taxon>Methanobacteriati</taxon>
        <taxon>Methanobacteriota</taxon>
        <taxon>Thermococci</taxon>
        <taxon>Thermococcales</taxon>
        <taxon>Thermococcaceae</taxon>
        <taxon>Thermococcus</taxon>
    </lineage>
</organism>
<dbReference type="PaxDb" id="593117-TGAM_2013"/>
<keyword evidence="1" id="KW-0812">Transmembrane</keyword>